<accession>A0A7I8LGB8</accession>
<dbReference type="Proteomes" id="UP000663760">
    <property type="component" value="Chromosome 15"/>
</dbReference>
<evidence type="ECO:0000313" key="3">
    <source>
        <dbReference type="Proteomes" id="UP000663760"/>
    </source>
</evidence>
<proteinExistence type="predicted"/>
<name>A0A7I8LGB8_SPIIN</name>
<evidence type="ECO:0000313" key="2">
    <source>
        <dbReference type="EMBL" id="CAA7408880.1"/>
    </source>
</evidence>
<protein>
    <submittedName>
        <fullName evidence="2">Uncharacterized protein</fullName>
    </submittedName>
</protein>
<sequence length="53" mass="5434">MAAPPATPAGSPRQSARPGARHRAAGIPQGHRRATRPLGRCPPCPLLRADSSG</sequence>
<evidence type="ECO:0000256" key="1">
    <source>
        <dbReference type="SAM" id="MobiDB-lite"/>
    </source>
</evidence>
<keyword evidence="3" id="KW-1185">Reference proteome</keyword>
<gene>
    <name evidence="2" type="ORF">SI8410_15019558</name>
</gene>
<feature type="region of interest" description="Disordered" evidence="1">
    <location>
        <begin position="1"/>
        <end position="53"/>
    </location>
</feature>
<reference evidence="2" key="1">
    <citation type="submission" date="2020-02" db="EMBL/GenBank/DDBJ databases">
        <authorList>
            <person name="Scholz U."/>
            <person name="Mascher M."/>
            <person name="Fiebig A."/>
        </authorList>
    </citation>
    <scope>NUCLEOTIDE SEQUENCE</scope>
</reference>
<dbReference type="AlphaFoldDB" id="A0A7I8LGB8"/>
<feature type="compositionally biased region" description="Basic residues" evidence="1">
    <location>
        <begin position="19"/>
        <end position="35"/>
    </location>
</feature>
<dbReference type="EMBL" id="LR746278">
    <property type="protein sequence ID" value="CAA7408880.1"/>
    <property type="molecule type" value="Genomic_DNA"/>
</dbReference>
<organism evidence="2 3">
    <name type="scientific">Spirodela intermedia</name>
    <name type="common">Intermediate duckweed</name>
    <dbReference type="NCBI Taxonomy" id="51605"/>
    <lineage>
        <taxon>Eukaryota</taxon>
        <taxon>Viridiplantae</taxon>
        <taxon>Streptophyta</taxon>
        <taxon>Embryophyta</taxon>
        <taxon>Tracheophyta</taxon>
        <taxon>Spermatophyta</taxon>
        <taxon>Magnoliopsida</taxon>
        <taxon>Liliopsida</taxon>
        <taxon>Araceae</taxon>
        <taxon>Lemnoideae</taxon>
        <taxon>Spirodela</taxon>
    </lineage>
</organism>